<protein>
    <submittedName>
        <fullName evidence="2">Uncharacterized protein</fullName>
    </submittedName>
</protein>
<evidence type="ECO:0000256" key="1">
    <source>
        <dbReference type="SAM" id="MobiDB-lite"/>
    </source>
</evidence>
<dbReference type="AlphaFoldDB" id="B6UAX0"/>
<dbReference type="EMBL" id="EU974385">
    <property type="protein sequence ID" value="ACG46503.1"/>
    <property type="molecule type" value="mRNA"/>
</dbReference>
<dbReference type="HOGENOM" id="CLU_2213757_0_0_1"/>
<evidence type="ECO:0000313" key="2">
    <source>
        <dbReference type="EMBL" id="ACG46503.1"/>
    </source>
</evidence>
<name>B6UAX0_MAIZE</name>
<sequence>MLTPIATTICSLVSSASSSTLILPPPPVLGYSRRLRRAFRSPHSLCPPHHPRLLSAPRSTPALAQRPSPHPSLSSTTSPLAPSLPASAPALSVMGEGKVKEEEEPSG</sequence>
<feature type="compositionally biased region" description="Low complexity" evidence="1">
    <location>
        <begin position="71"/>
        <end position="96"/>
    </location>
</feature>
<organism evidence="2">
    <name type="scientific">Zea mays</name>
    <name type="common">Maize</name>
    <dbReference type="NCBI Taxonomy" id="4577"/>
    <lineage>
        <taxon>Eukaryota</taxon>
        <taxon>Viridiplantae</taxon>
        <taxon>Streptophyta</taxon>
        <taxon>Embryophyta</taxon>
        <taxon>Tracheophyta</taxon>
        <taxon>Spermatophyta</taxon>
        <taxon>Magnoliopsida</taxon>
        <taxon>Liliopsida</taxon>
        <taxon>Poales</taxon>
        <taxon>Poaceae</taxon>
        <taxon>PACMAD clade</taxon>
        <taxon>Panicoideae</taxon>
        <taxon>Andropogonodae</taxon>
        <taxon>Andropogoneae</taxon>
        <taxon>Tripsacinae</taxon>
        <taxon>Zea</taxon>
    </lineage>
</organism>
<accession>B6UAX0</accession>
<feature type="region of interest" description="Disordered" evidence="1">
    <location>
        <begin position="41"/>
        <end position="107"/>
    </location>
</feature>
<proteinExistence type="evidence at transcript level"/>
<reference evidence="2" key="1">
    <citation type="journal article" date="2009" name="Plant Mol. Biol.">
        <title>Insights into corn genes derived from large-scale cDNA sequencing.</title>
        <authorList>
            <person name="Alexandrov N.N."/>
            <person name="Brover V.V."/>
            <person name="Freidin S."/>
            <person name="Troukhan M.E."/>
            <person name="Tatarinova T.V."/>
            <person name="Zhang H."/>
            <person name="Swaller T.J."/>
            <person name="Lu Y.P."/>
            <person name="Bouck J."/>
            <person name="Flavell R.B."/>
            <person name="Feldmann K.A."/>
        </authorList>
    </citation>
    <scope>NUCLEOTIDE SEQUENCE</scope>
</reference>